<accession>A0A9E1LZ83</accession>
<dbReference type="AlphaFoldDB" id="A0A9E1LZ83"/>
<gene>
    <name evidence="1" type="ORF">KH315_06400</name>
</gene>
<evidence type="ECO:0000313" key="2">
    <source>
        <dbReference type="Proteomes" id="UP000811365"/>
    </source>
</evidence>
<proteinExistence type="predicted"/>
<comment type="caution">
    <text evidence="1">The sequence shown here is derived from an EMBL/GenBank/DDBJ whole genome shotgun (WGS) entry which is preliminary data.</text>
</comment>
<protein>
    <recommendedName>
        <fullName evidence="3">Baseplate protein J-like domain-containing protein</fullName>
    </recommendedName>
</protein>
<dbReference type="Proteomes" id="UP000811365">
    <property type="component" value="Unassembled WGS sequence"/>
</dbReference>
<evidence type="ECO:0000313" key="1">
    <source>
        <dbReference type="EMBL" id="MBS6621781.1"/>
    </source>
</evidence>
<reference evidence="1" key="1">
    <citation type="submission" date="2021-02" db="EMBL/GenBank/DDBJ databases">
        <title>Infant gut strain persistence is associated with maternal origin, phylogeny, and functional potential including surface adhesion and iron acquisition.</title>
        <authorList>
            <person name="Lou Y.C."/>
        </authorList>
    </citation>
    <scope>NUCLEOTIDE SEQUENCE</scope>
    <source>
        <strain evidence="1">L2_039_000G1_dasL2_039_000G1_maxbin2.maxbin.077</strain>
    </source>
</reference>
<evidence type="ECO:0008006" key="3">
    <source>
        <dbReference type="Google" id="ProtNLM"/>
    </source>
</evidence>
<organism evidence="1 2">
    <name type="scientific">Faecalibacterium prausnitzii</name>
    <dbReference type="NCBI Taxonomy" id="853"/>
    <lineage>
        <taxon>Bacteria</taxon>
        <taxon>Bacillati</taxon>
        <taxon>Bacillota</taxon>
        <taxon>Clostridia</taxon>
        <taxon>Eubacteriales</taxon>
        <taxon>Oscillospiraceae</taxon>
        <taxon>Faecalibacterium</taxon>
    </lineage>
</organism>
<sequence>MADYGLTPQGPNIKRLDVILEEMHSGLSEKWGVNTRQNPESLLNHLLTNVADAIADLWEFGEAVYFSQYPATAEGRSLDNAAQYGGSTREAAAKSYYPIHCTGKDGTKLAAGTRISSATNPTTYLSITDTREISRTSFNRACIKIASLGTESVYTVAINGAVFSYSPTAADTLTVLKGIAAAITDEKFTASVDETNEFLNIEAADIASNNVLILSENLTTETVTSIITFGTEENGDILIPGGVITNIVNADAGLLAVENLCGYIAGRDEETDVEFRQSYADKIFNRSSNMLESIRSAILLNVQGVRSVAPYENATHQWYVDGTYLDVKDVTETPAGDIVRPPHSVEIVVDGGDSKEIAQQILANKAGGINTVGETVVVLPGEYDEEITIRFNRPTTIYTWFRLGITLNRSEALPPNYVDLLREVVLENMDALDAGKDVVPQQFMSQLYKACSGISYIDIQLYASADASDEKPSKYPDRSKNITARQRAYTKEEMIEVEIDG</sequence>
<dbReference type="EMBL" id="JAGZYH010000019">
    <property type="protein sequence ID" value="MBS6621781.1"/>
    <property type="molecule type" value="Genomic_DNA"/>
</dbReference>
<name>A0A9E1LZ83_9FIRM</name>